<name>A0A2P2JHW0_RHIMU</name>
<dbReference type="AlphaFoldDB" id="A0A2P2JHW0"/>
<sequence>MPVEVNPTKTQIFSVMLKYILNQTVMNCKEVCRYGKKWNSVNCYGHSNSCK</sequence>
<organism evidence="1">
    <name type="scientific">Rhizophora mucronata</name>
    <name type="common">Asiatic mangrove</name>
    <dbReference type="NCBI Taxonomy" id="61149"/>
    <lineage>
        <taxon>Eukaryota</taxon>
        <taxon>Viridiplantae</taxon>
        <taxon>Streptophyta</taxon>
        <taxon>Embryophyta</taxon>
        <taxon>Tracheophyta</taxon>
        <taxon>Spermatophyta</taxon>
        <taxon>Magnoliopsida</taxon>
        <taxon>eudicotyledons</taxon>
        <taxon>Gunneridae</taxon>
        <taxon>Pentapetalae</taxon>
        <taxon>rosids</taxon>
        <taxon>fabids</taxon>
        <taxon>Malpighiales</taxon>
        <taxon>Rhizophoraceae</taxon>
        <taxon>Rhizophora</taxon>
    </lineage>
</organism>
<accession>A0A2P2JHW0</accession>
<dbReference type="EMBL" id="GGEC01012561">
    <property type="protein sequence ID" value="MBW93044.1"/>
    <property type="molecule type" value="Transcribed_RNA"/>
</dbReference>
<protein>
    <submittedName>
        <fullName evidence="1">Histone H2B</fullName>
    </submittedName>
</protein>
<evidence type="ECO:0000313" key="1">
    <source>
        <dbReference type="EMBL" id="MBW93044.1"/>
    </source>
</evidence>
<proteinExistence type="predicted"/>
<reference evidence="1" key="1">
    <citation type="submission" date="2018-02" db="EMBL/GenBank/DDBJ databases">
        <title>Rhizophora mucronata_Transcriptome.</title>
        <authorList>
            <person name="Meera S.P."/>
            <person name="Sreeshan A."/>
            <person name="Augustine A."/>
        </authorList>
    </citation>
    <scope>NUCLEOTIDE SEQUENCE</scope>
    <source>
        <tissue evidence="1">Leaf</tissue>
    </source>
</reference>